<gene>
    <name evidence="6" type="primary">LOC116192261</name>
    <name evidence="3" type="ORF">CDL15_Pgr006791</name>
</gene>
<evidence type="ECO:0000313" key="3">
    <source>
        <dbReference type="EMBL" id="OWM80761.1"/>
    </source>
</evidence>
<dbReference type="RefSeq" id="XP_031376614.1">
    <property type="nucleotide sequence ID" value="XM_031520754.1"/>
</dbReference>
<dbReference type="InterPro" id="IPR000424">
    <property type="entry name" value="Primosome_PriB/ssb"/>
</dbReference>
<dbReference type="InterPro" id="IPR012340">
    <property type="entry name" value="NA-bd_OB-fold"/>
</dbReference>
<accession>A0A218X8C9</accession>
<dbReference type="GO" id="GO:0003697">
    <property type="term" value="F:single-stranded DNA binding"/>
    <property type="evidence" value="ECO:0007669"/>
    <property type="project" value="InterPro"/>
</dbReference>
<evidence type="ECO:0000256" key="1">
    <source>
        <dbReference type="ARBA" id="ARBA00023125"/>
    </source>
</evidence>
<evidence type="ECO:0000313" key="6">
    <source>
        <dbReference type="RefSeq" id="XP_031376614.1"/>
    </source>
</evidence>
<dbReference type="PANTHER" id="PTHR10302">
    <property type="entry name" value="SINGLE-STRANDED DNA-BINDING PROTEIN"/>
    <property type="match status" value="1"/>
</dbReference>
<proteinExistence type="predicted"/>
<reference evidence="3" key="2">
    <citation type="submission" date="2017-06" db="EMBL/GenBank/DDBJ databases">
        <title>The pomegranate genome and the genomics of punicalagin biosynthesis.</title>
        <authorList>
            <person name="Xu C."/>
        </authorList>
    </citation>
    <scope>NUCLEOTIDE SEQUENCE [LARGE SCALE GENOMIC DNA]</scope>
    <source>
        <tissue evidence="3">Fresh leaf</tissue>
    </source>
</reference>
<dbReference type="GO" id="GO:0006264">
    <property type="term" value="P:mitochondrial DNA replication"/>
    <property type="evidence" value="ECO:0007669"/>
    <property type="project" value="TreeGrafter"/>
</dbReference>
<keyword evidence="5" id="KW-1185">Reference proteome</keyword>
<dbReference type="Gene3D" id="2.40.50.140">
    <property type="entry name" value="Nucleic acid-binding proteins"/>
    <property type="match status" value="1"/>
</dbReference>
<dbReference type="Pfam" id="PF00436">
    <property type="entry name" value="SSB"/>
    <property type="match status" value="1"/>
</dbReference>
<protein>
    <submittedName>
        <fullName evidence="6">Protein OSB1, mitochondrial</fullName>
    </submittedName>
</protein>
<reference evidence="6" key="4">
    <citation type="submission" date="2025-04" db="UniProtKB">
        <authorList>
            <consortium name="RefSeq"/>
        </authorList>
    </citation>
    <scope>IDENTIFICATION</scope>
    <source>
        <tissue evidence="6">Leaf</tissue>
    </source>
</reference>
<dbReference type="GeneID" id="116192261"/>
<dbReference type="PROSITE" id="PS50935">
    <property type="entry name" value="SSB"/>
    <property type="match status" value="1"/>
</dbReference>
<evidence type="ECO:0000313" key="4">
    <source>
        <dbReference type="Proteomes" id="UP000197138"/>
    </source>
</evidence>
<name>A0A218X8C9_PUNGR</name>
<dbReference type="PANTHER" id="PTHR10302:SF18">
    <property type="entry name" value="PROTEIN OSB1, MITOCHONDRIAL"/>
    <property type="match status" value="1"/>
</dbReference>
<reference evidence="4" key="1">
    <citation type="journal article" date="2017" name="Plant J.">
        <title>The pomegranate (Punica granatum L.) genome and the genomics of punicalagin biosynthesis.</title>
        <authorList>
            <person name="Qin G."/>
            <person name="Xu C."/>
            <person name="Ming R."/>
            <person name="Tang H."/>
            <person name="Guyot R."/>
            <person name="Kramer E.M."/>
            <person name="Hu Y."/>
            <person name="Yi X."/>
            <person name="Qi Y."/>
            <person name="Xu X."/>
            <person name="Gao Z."/>
            <person name="Pan H."/>
            <person name="Jian J."/>
            <person name="Tian Y."/>
            <person name="Yue Z."/>
            <person name="Xu Y."/>
        </authorList>
    </citation>
    <scope>NUCLEOTIDE SEQUENCE [LARGE SCALE GENOMIC DNA]</scope>
    <source>
        <strain evidence="4">cv. Dabenzi</strain>
    </source>
</reference>
<evidence type="ECO:0000256" key="2">
    <source>
        <dbReference type="PROSITE-ProRule" id="PRU00252"/>
    </source>
</evidence>
<dbReference type="AlphaFoldDB" id="A0A218X8C9"/>
<dbReference type="OrthoDB" id="1078367at2759"/>
<dbReference type="GO" id="GO:0042645">
    <property type="term" value="C:mitochondrial nucleoid"/>
    <property type="evidence" value="ECO:0007669"/>
    <property type="project" value="TreeGrafter"/>
</dbReference>
<dbReference type="InterPro" id="IPR011344">
    <property type="entry name" value="ssDNA-bd"/>
</dbReference>
<reference evidence="5" key="3">
    <citation type="journal article" date="2020" name="Plant Biotechnol. J.">
        <title>The pomegranate (Punica granatum L.) draft genome dissects genetic divergence between soft- and hard-seeded cultivars.</title>
        <authorList>
            <person name="Luo X."/>
            <person name="Li H."/>
            <person name="Wu Z."/>
            <person name="Yao W."/>
            <person name="Zhao P."/>
            <person name="Cao D."/>
            <person name="Yu H."/>
            <person name="Li K."/>
            <person name="Poudel K."/>
            <person name="Zhao D."/>
            <person name="Zhang F."/>
            <person name="Xia X."/>
            <person name="Chen L."/>
            <person name="Wang Q."/>
            <person name="Jing D."/>
            <person name="Cao S."/>
        </authorList>
    </citation>
    <scope>NUCLEOTIDE SEQUENCE [LARGE SCALE GENOMIC DNA]</scope>
</reference>
<dbReference type="Proteomes" id="UP000515151">
    <property type="component" value="Chromosome 1"/>
</dbReference>
<evidence type="ECO:0000313" key="5">
    <source>
        <dbReference type="Proteomes" id="UP000515151"/>
    </source>
</evidence>
<organism evidence="3 4">
    <name type="scientific">Punica granatum</name>
    <name type="common">Pomegranate</name>
    <dbReference type="NCBI Taxonomy" id="22663"/>
    <lineage>
        <taxon>Eukaryota</taxon>
        <taxon>Viridiplantae</taxon>
        <taxon>Streptophyta</taxon>
        <taxon>Embryophyta</taxon>
        <taxon>Tracheophyta</taxon>
        <taxon>Spermatophyta</taxon>
        <taxon>Magnoliopsida</taxon>
        <taxon>eudicotyledons</taxon>
        <taxon>Gunneridae</taxon>
        <taxon>Pentapetalae</taxon>
        <taxon>rosids</taxon>
        <taxon>malvids</taxon>
        <taxon>Myrtales</taxon>
        <taxon>Lythraceae</taxon>
        <taxon>Punica</taxon>
    </lineage>
</organism>
<dbReference type="Proteomes" id="UP000197138">
    <property type="component" value="Unassembled WGS sequence"/>
</dbReference>
<sequence>MNAGPARNGYSGLTASFLSTGPGMRWPFPAQKWARGNSESPSRQWARIVHSPSSSVPSELELRPPLLFRARSSSFMEACRLRAFTRSTTPSSLGRFLPFSSSARPRPASCFSADEPDGGSSSAVYEHALKFQRPTVIKWQPRLENKASLIGTVQFPLKRVATRNGSFGVHTVLSVHTRRRSNRAFWMRLKMWNEMAEISWEHLKPNDFIYVSGQLGCYTKAAGDGQLRANYEVIVHELNYVAKQRGQPVHRNPDEMESGASPIEKRKERLLLWQVFFANPYEWWDNRKHKSNSRQPDFKHKDTHEALWLQSNDPPWVKRQLELLDSKMEELGPMDYVSSQHRVSTWEYDE</sequence>
<keyword evidence="1 2" id="KW-0238">DNA-binding</keyword>
<dbReference type="EMBL" id="MTKT01002214">
    <property type="protein sequence ID" value="OWM80761.1"/>
    <property type="molecule type" value="Genomic_DNA"/>
</dbReference>
<dbReference type="SUPFAM" id="SSF50249">
    <property type="entry name" value="Nucleic acid-binding proteins"/>
    <property type="match status" value="1"/>
</dbReference>